<dbReference type="Pfam" id="PF02674">
    <property type="entry name" value="Colicin_V"/>
    <property type="match status" value="1"/>
</dbReference>
<name>A0A4Y6UIA9_9PROT</name>
<evidence type="ECO:0000256" key="4">
    <source>
        <dbReference type="ARBA" id="ARBA00023136"/>
    </source>
</evidence>
<keyword evidence="7" id="KW-1185">Reference proteome</keyword>
<keyword evidence="4 5" id="KW-0472">Membrane</keyword>
<sequence length="184" mass="20033">MPDLSRFVPQNLTHFDMIVLVVLGLSALWGLTRGFATELSGLVAWVAAIVLTYRFHAMLVPWISPYFHNSWMAENVSATVMFVVMLLLLSGIASRVGGLIKGSILGGVDHILGAFFGFLRGYVLVIVFYLIAGSFFGSWTSYLMQGSLTAPYIEAGAAELIGYLPHSVQEHLASPLRNGHEASL</sequence>
<keyword evidence="3 5" id="KW-1133">Transmembrane helix</keyword>
<dbReference type="RefSeq" id="WP_141461017.1">
    <property type="nucleotide sequence ID" value="NZ_CP038141.1"/>
</dbReference>
<organism evidence="6 7">
    <name type="scientific">Swingsia samuiensis</name>
    <dbReference type="NCBI Taxonomy" id="1293412"/>
    <lineage>
        <taxon>Bacteria</taxon>
        <taxon>Pseudomonadati</taxon>
        <taxon>Pseudomonadota</taxon>
        <taxon>Alphaproteobacteria</taxon>
        <taxon>Acetobacterales</taxon>
        <taxon>Acetobacteraceae</taxon>
        <taxon>Swingsia</taxon>
    </lineage>
</organism>
<comment type="subcellular location">
    <subcellularLocation>
        <location evidence="1">Membrane</location>
        <topology evidence="1">Multi-pass membrane protein</topology>
    </subcellularLocation>
</comment>
<dbReference type="InterPro" id="IPR003825">
    <property type="entry name" value="Colicin-V_CvpA"/>
</dbReference>
<evidence type="ECO:0000256" key="5">
    <source>
        <dbReference type="SAM" id="Phobius"/>
    </source>
</evidence>
<dbReference type="OrthoDB" id="9806894at2"/>
<accession>A0A4Y6UIA9</accession>
<evidence type="ECO:0000256" key="1">
    <source>
        <dbReference type="ARBA" id="ARBA00004141"/>
    </source>
</evidence>
<dbReference type="GO" id="GO:0016020">
    <property type="term" value="C:membrane"/>
    <property type="evidence" value="ECO:0007669"/>
    <property type="project" value="UniProtKB-SubCell"/>
</dbReference>
<dbReference type="Proteomes" id="UP000316313">
    <property type="component" value="Chromosome"/>
</dbReference>
<gene>
    <name evidence="6" type="ORF">E3D00_06520</name>
</gene>
<dbReference type="EMBL" id="CP038141">
    <property type="protein sequence ID" value="QDH17252.1"/>
    <property type="molecule type" value="Genomic_DNA"/>
</dbReference>
<feature type="transmembrane region" description="Helical" evidence="5">
    <location>
        <begin position="43"/>
        <end position="64"/>
    </location>
</feature>
<dbReference type="KEGG" id="ssam:E3D00_06520"/>
<feature type="transmembrane region" description="Helical" evidence="5">
    <location>
        <begin position="12"/>
        <end position="31"/>
    </location>
</feature>
<dbReference type="InterPro" id="IPR052719">
    <property type="entry name" value="CvpA-like"/>
</dbReference>
<protein>
    <submittedName>
        <fullName evidence="6">CvpA family protein</fullName>
    </submittedName>
</protein>
<evidence type="ECO:0000313" key="7">
    <source>
        <dbReference type="Proteomes" id="UP000316313"/>
    </source>
</evidence>
<feature type="transmembrane region" description="Helical" evidence="5">
    <location>
        <begin position="112"/>
        <end position="136"/>
    </location>
</feature>
<keyword evidence="2 5" id="KW-0812">Transmembrane</keyword>
<dbReference type="AlphaFoldDB" id="A0A4Y6UIA9"/>
<dbReference type="PANTHER" id="PTHR36926:SF1">
    <property type="entry name" value="COLICIN V PRODUCTION PROTEIN"/>
    <property type="match status" value="1"/>
</dbReference>
<dbReference type="GO" id="GO:0009403">
    <property type="term" value="P:toxin biosynthetic process"/>
    <property type="evidence" value="ECO:0007669"/>
    <property type="project" value="InterPro"/>
</dbReference>
<evidence type="ECO:0000256" key="2">
    <source>
        <dbReference type="ARBA" id="ARBA00022692"/>
    </source>
</evidence>
<feature type="transmembrane region" description="Helical" evidence="5">
    <location>
        <begin position="76"/>
        <end position="100"/>
    </location>
</feature>
<reference evidence="6 7" key="1">
    <citation type="submission" date="2019-03" db="EMBL/GenBank/DDBJ databases">
        <title>The complete genome sequence of Swingsia samuiensis NBRC107927(T).</title>
        <authorList>
            <person name="Chua K.-O."/>
            <person name="Chan K.-G."/>
            <person name="See-Too W.-S."/>
        </authorList>
    </citation>
    <scope>NUCLEOTIDE SEQUENCE [LARGE SCALE GENOMIC DNA]</scope>
    <source>
        <strain evidence="6 7">AH83</strain>
    </source>
</reference>
<proteinExistence type="predicted"/>
<dbReference type="PANTHER" id="PTHR36926">
    <property type="entry name" value="COLICIN V PRODUCTION PROTEIN"/>
    <property type="match status" value="1"/>
</dbReference>
<evidence type="ECO:0000256" key="3">
    <source>
        <dbReference type="ARBA" id="ARBA00022989"/>
    </source>
</evidence>
<evidence type="ECO:0000313" key="6">
    <source>
        <dbReference type="EMBL" id="QDH17252.1"/>
    </source>
</evidence>